<evidence type="ECO:0000256" key="3">
    <source>
        <dbReference type="ARBA" id="ARBA00012668"/>
    </source>
</evidence>
<dbReference type="OrthoDB" id="10006946at2759"/>
<evidence type="ECO:0000256" key="4">
    <source>
        <dbReference type="ARBA" id="ARBA00022448"/>
    </source>
</evidence>
<feature type="region of interest" description="Disordered" evidence="13">
    <location>
        <begin position="417"/>
        <end position="456"/>
    </location>
</feature>
<evidence type="ECO:0000256" key="12">
    <source>
        <dbReference type="ARBA" id="ARBA00048483"/>
    </source>
</evidence>
<evidence type="ECO:0000256" key="9">
    <source>
        <dbReference type="ARBA" id="ARBA00023002"/>
    </source>
</evidence>
<feature type="transmembrane region" description="Helical" evidence="14">
    <location>
        <begin position="192"/>
        <end position="210"/>
    </location>
</feature>
<keyword evidence="7" id="KW-0249">Electron transport</keyword>
<evidence type="ECO:0000313" key="16">
    <source>
        <dbReference type="EMBL" id="RDL36158.1"/>
    </source>
</evidence>
<dbReference type="SFLD" id="SFLDG01168">
    <property type="entry name" value="Ferric_reductase_subgroup_(FRE"/>
    <property type="match status" value="1"/>
</dbReference>
<dbReference type="PANTHER" id="PTHR32361">
    <property type="entry name" value="FERRIC/CUPRIC REDUCTASE TRANSMEMBRANE COMPONENT"/>
    <property type="match status" value="1"/>
</dbReference>
<dbReference type="GO" id="GO:0052851">
    <property type="term" value="F:ferric-chelate reductase (NADPH) activity"/>
    <property type="evidence" value="ECO:0007669"/>
    <property type="project" value="UniProtKB-EC"/>
</dbReference>
<dbReference type="Pfam" id="PF08030">
    <property type="entry name" value="NAD_binding_6"/>
    <property type="match status" value="1"/>
</dbReference>
<evidence type="ECO:0000256" key="5">
    <source>
        <dbReference type="ARBA" id="ARBA00022475"/>
    </source>
</evidence>
<feature type="transmembrane region" description="Helical" evidence="14">
    <location>
        <begin position="166"/>
        <end position="186"/>
    </location>
</feature>
<dbReference type="EC" id="1.16.1.9" evidence="3"/>
<comment type="catalytic activity">
    <reaction evidence="12">
        <text>2 a Fe(II)-siderophore + NADP(+) + H(+) = 2 a Fe(III)-siderophore + NADPH</text>
        <dbReference type="Rhea" id="RHEA:28795"/>
        <dbReference type="Rhea" id="RHEA-COMP:11342"/>
        <dbReference type="Rhea" id="RHEA-COMP:11344"/>
        <dbReference type="ChEBI" id="CHEBI:15378"/>
        <dbReference type="ChEBI" id="CHEBI:29033"/>
        <dbReference type="ChEBI" id="CHEBI:29034"/>
        <dbReference type="ChEBI" id="CHEBI:57783"/>
        <dbReference type="ChEBI" id="CHEBI:58349"/>
        <dbReference type="EC" id="1.16.1.9"/>
    </reaction>
</comment>
<dbReference type="InterPro" id="IPR013121">
    <property type="entry name" value="Fe_red_NAD-bd_6"/>
</dbReference>
<dbReference type="Proteomes" id="UP000254866">
    <property type="component" value="Unassembled WGS sequence"/>
</dbReference>
<keyword evidence="10" id="KW-0406">Ion transport</keyword>
<comment type="caution">
    <text evidence="16">The sequence shown here is derived from an EMBL/GenBank/DDBJ whole genome shotgun (WGS) entry which is preliminary data.</text>
</comment>
<dbReference type="InterPro" id="IPR013130">
    <property type="entry name" value="Fe3_Rdtase_TM_dom"/>
</dbReference>
<dbReference type="RefSeq" id="XP_031868814.1">
    <property type="nucleotide sequence ID" value="XM_032015393.1"/>
</dbReference>
<evidence type="ECO:0000256" key="10">
    <source>
        <dbReference type="ARBA" id="ARBA00023065"/>
    </source>
</evidence>
<keyword evidence="6 14" id="KW-0812">Transmembrane</keyword>
<dbReference type="AlphaFoldDB" id="A0A370TKV7"/>
<proteinExistence type="inferred from homology"/>
<dbReference type="InterPro" id="IPR013112">
    <property type="entry name" value="FAD-bd_8"/>
</dbReference>
<dbReference type="STRING" id="2656787.A0A370TKV7"/>
<keyword evidence="11 14" id="KW-0472">Membrane</keyword>
<evidence type="ECO:0000256" key="11">
    <source>
        <dbReference type="ARBA" id="ARBA00023136"/>
    </source>
</evidence>
<dbReference type="CDD" id="cd06186">
    <property type="entry name" value="NOX_Duox_like_FAD_NADP"/>
    <property type="match status" value="1"/>
</dbReference>
<dbReference type="InterPro" id="IPR039261">
    <property type="entry name" value="FNR_nucleotide-bd"/>
</dbReference>
<dbReference type="InterPro" id="IPR051410">
    <property type="entry name" value="Ferric/Cupric_Reductase"/>
</dbReference>
<dbReference type="GO" id="GO:0015677">
    <property type="term" value="P:copper ion import"/>
    <property type="evidence" value="ECO:0007669"/>
    <property type="project" value="TreeGrafter"/>
</dbReference>
<dbReference type="PROSITE" id="PS51384">
    <property type="entry name" value="FAD_FR"/>
    <property type="match status" value="1"/>
</dbReference>
<evidence type="ECO:0000256" key="7">
    <source>
        <dbReference type="ARBA" id="ARBA00022982"/>
    </source>
</evidence>
<dbReference type="Pfam" id="PF08022">
    <property type="entry name" value="FAD_binding_8"/>
    <property type="match status" value="1"/>
</dbReference>
<feature type="compositionally biased region" description="Polar residues" evidence="13">
    <location>
        <begin position="445"/>
        <end position="454"/>
    </location>
</feature>
<keyword evidence="9" id="KW-0560">Oxidoreductase</keyword>
<dbReference type="InterPro" id="IPR017938">
    <property type="entry name" value="Riboflavin_synthase-like_b-brl"/>
</dbReference>
<dbReference type="PANTHER" id="PTHR32361:SF28">
    <property type="entry name" value="FRP1P"/>
    <property type="match status" value="1"/>
</dbReference>
<dbReference type="SUPFAM" id="SSF52343">
    <property type="entry name" value="Ferredoxin reductase-like, C-terminal NADP-linked domain"/>
    <property type="match status" value="1"/>
</dbReference>
<name>A0A370TKV7_9HELO</name>
<feature type="domain" description="FAD-binding FR-type" evidence="15">
    <location>
        <begin position="228"/>
        <end position="342"/>
    </location>
</feature>
<organism evidence="16 17">
    <name type="scientific">Venustampulla echinocandica</name>
    <dbReference type="NCBI Taxonomy" id="2656787"/>
    <lineage>
        <taxon>Eukaryota</taxon>
        <taxon>Fungi</taxon>
        <taxon>Dikarya</taxon>
        <taxon>Ascomycota</taxon>
        <taxon>Pezizomycotina</taxon>
        <taxon>Leotiomycetes</taxon>
        <taxon>Helotiales</taxon>
        <taxon>Pleuroascaceae</taxon>
        <taxon>Venustampulla</taxon>
    </lineage>
</organism>
<protein>
    <recommendedName>
        <fullName evidence="3">ferric-chelate reductase (NADPH)</fullName>
        <ecNumber evidence="3">1.16.1.9</ecNumber>
    </recommendedName>
</protein>
<dbReference type="GeneID" id="43599619"/>
<keyword evidence="5" id="KW-1003">Cell membrane</keyword>
<evidence type="ECO:0000256" key="2">
    <source>
        <dbReference type="ARBA" id="ARBA00006278"/>
    </source>
</evidence>
<dbReference type="InterPro" id="IPR017927">
    <property type="entry name" value="FAD-bd_FR_type"/>
</dbReference>
<keyword evidence="4" id="KW-0813">Transport</keyword>
<comment type="similarity">
    <text evidence="2">Belongs to the ferric reductase (FRE) family.</text>
</comment>
<sequence length="543" mass="58884">MAPNTVAPASAPKNATAAAAAAAALKKSMAARAFAQHNNEQSTKLARQILNHPAPGFKSVGHAVVVVVYIGINIVLVATNIDKSTVFGASKRLGWVSLANIAFLTFLGLKNTPLAFLTSYSYETLNPLHQIAGYTTIICALLHVIFQCVTFDGFHELEELIAPEQISGIIAAVSMLTILFVALVMKRLRYEVFYVTHVTMYMLILINVALHRPDFAKKTVIIPIVAAGMWICDRILRATRILWNSRDNRATITPLPRGGTRIVLRRSPSRAVPGTHCFLWVPKIRLFESHPFTIVSTSPTSLELVISAYDGFTHELHEYAVKHPGISLRASIDGPYGALPSFAKVADKIVLIAGGSGASFTFGVALDTIKRLEESSKTTIDFVWSVREQDTLTWFSKELNELRASPRVNVSIYSTLPAPPASTGSQTPTSRVEDEKTPDFPISAITPSSNTQDIPDTDAEKEVGSAKVKATPWDSTTSLDITTGRPDVPAIINSIVAGSSKEERIVIAACGPLGMMKDVRRSATKAITVSGPSIDLHLEQFGW</sequence>
<dbReference type="SFLD" id="SFLDS00052">
    <property type="entry name" value="Ferric_Reductase_Domain"/>
    <property type="match status" value="1"/>
</dbReference>
<dbReference type="GO" id="GO:0006826">
    <property type="term" value="P:iron ion transport"/>
    <property type="evidence" value="ECO:0007669"/>
    <property type="project" value="UniProtKB-ARBA"/>
</dbReference>
<dbReference type="Gene3D" id="3.40.50.80">
    <property type="entry name" value="Nucleotide-binding domain of ferredoxin-NADP reductase (FNR) module"/>
    <property type="match status" value="1"/>
</dbReference>
<keyword evidence="17" id="KW-1185">Reference proteome</keyword>
<feature type="transmembrane region" description="Helical" evidence="14">
    <location>
        <begin position="131"/>
        <end position="154"/>
    </location>
</feature>
<dbReference type="EMBL" id="NPIC01000005">
    <property type="protein sequence ID" value="RDL36158.1"/>
    <property type="molecule type" value="Genomic_DNA"/>
</dbReference>
<gene>
    <name evidence="16" type="ORF">BP5553_06770</name>
</gene>
<evidence type="ECO:0000256" key="6">
    <source>
        <dbReference type="ARBA" id="ARBA00022692"/>
    </source>
</evidence>
<comment type="subcellular location">
    <subcellularLocation>
        <location evidence="1">Cell membrane</location>
        <topology evidence="1">Multi-pass membrane protein</topology>
    </subcellularLocation>
</comment>
<dbReference type="GO" id="GO:0005886">
    <property type="term" value="C:plasma membrane"/>
    <property type="evidence" value="ECO:0007669"/>
    <property type="project" value="UniProtKB-SubCell"/>
</dbReference>
<evidence type="ECO:0000256" key="14">
    <source>
        <dbReference type="SAM" id="Phobius"/>
    </source>
</evidence>
<evidence type="ECO:0000313" key="17">
    <source>
        <dbReference type="Proteomes" id="UP000254866"/>
    </source>
</evidence>
<evidence type="ECO:0000259" key="15">
    <source>
        <dbReference type="PROSITE" id="PS51384"/>
    </source>
</evidence>
<dbReference type="Pfam" id="PF01794">
    <property type="entry name" value="Ferric_reduct"/>
    <property type="match status" value="1"/>
</dbReference>
<dbReference type="SUPFAM" id="SSF63380">
    <property type="entry name" value="Riboflavin synthase domain-like"/>
    <property type="match status" value="1"/>
</dbReference>
<evidence type="ECO:0000256" key="13">
    <source>
        <dbReference type="SAM" id="MobiDB-lite"/>
    </source>
</evidence>
<evidence type="ECO:0000256" key="8">
    <source>
        <dbReference type="ARBA" id="ARBA00022989"/>
    </source>
</evidence>
<feature type="transmembrane region" description="Helical" evidence="14">
    <location>
        <begin position="59"/>
        <end position="81"/>
    </location>
</feature>
<feature type="transmembrane region" description="Helical" evidence="14">
    <location>
        <begin position="93"/>
        <end position="111"/>
    </location>
</feature>
<dbReference type="GO" id="GO:0006879">
    <property type="term" value="P:intracellular iron ion homeostasis"/>
    <property type="evidence" value="ECO:0007669"/>
    <property type="project" value="TreeGrafter"/>
</dbReference>
<keyword evidence="8 14" id="KW-1133">Transmembrane helix</keyword>
<reference evidence="16 17" key="1">
    <citation type="journal article" date="2018" name="IMA Fungus">
        <title>IMA Genome-F 9: Draft genome sequence of Annulohypoxylon stygium, Aspergillus mulundensis, Berkeleyomyces basicola (syn. Thielaviopsis basicola), Ceratocystis smalleyi, two Cercospora beticola strains, Coleophoma cylindrospora, Fusarium fracticaudum, Phialophora cf. hyalina, and Morchella septimelata.</title>
        <authorList>
            <person name="Wingfield B.D."/>
            <person name="Bills G.F."/>
            <person name="Dong Y."/>
            <person name="Huang W."/>
            <person name="Nel W.J."/>
            <person name="Swalarsk-Parry B.S."/>
            <person name="Vaghefi N."/>
            <person name="Wilken P.M."/>
            <person name="An Z."/>
            <person name="de Beer Z.W."/>
            <person name="De Vos L."/>
            <person name="Chen L."/>
            <person name="Duong T.A."/>
            <person name="Gao Y."/>
            <person name="Hammerbacher A."/>
            <person name="Kikkert J.R."/>
            <person name="Li Y."/>
            <person name="Li H."/>
            <person name="Li K."/>
            <person name="Li Q."/>
            <person name="Liu X."/>
            <person name="Ma X."/>
            <person name="Naidoo K."/>
            <person name="Pethybridge S.J."/>
            <person name="Sun J."/>
            <person name="Steenkamp E.T."/>
            <person name="van der Nest M.A."/>
            <person name="van Wyk S."/>
            <person name="Wingfield M.J."/>
            <person name="Xiong C."/>
            <person name="Yue Q."/>
            <person name="Zhang X."/>
        </authorList>
    </citation>
    <scope>NUCLEOTIDE SEQUENCE [LARGE SCALE GENOMIC DNA]</scope>
    <source>
        <strain evidence="16 17">BP 5553</strain>
    </source>
</reference>
<evidence type="ECO:0000256" key="1">
    <source>
        <dbReference type="ARBA" id="ARBA00004651"/>
    </source>
</evidence>
<accession>A0A370TKV7</accession>